<accession>A0A6J3MCS6</accession>
<evidence type="ECO:0000256" key="8">
    <source>
        <dbReference type="ARBA" id="ARBA00023128"/>
    </source>
</evidence>
<dbReference type="Proteomes" id="UP000504637">
    <property type="component" value="Unplaced"/>
</dbReference>
<evidence type="ECO:0000313" key="13">
    <source>
        <dbReference type="RefSeq" id="XP_033461673.1"/>
    </source>
</evidence>
<evidence type="ECO:0000256" key="2">
    <source>
        <dbReference type="ARBA" id="ARBA00006375"/>
    </source>
</evidence>
<reference evidence="13" key="3">
    <citation type="submission" date="2025-08" db="UniProtKB">
        <authorList>
            <consortium name="RefSeq"/>
        </authorList>
    </citation>
    <scope>IDENTIFICATION</scope>
    <source>
        <strain evidence="13">CBS 342.82</strain>
    </source>
</reference>
<dbReference type="FunFam" id="1.50.40.10:FF:000046">
    <property type="entry name" value="Phosphate carrier protein, mitochondrial"/>
    <property type="match status" value="1"/>
</dbReference>
<organism evidence="13">
    <name type="scientific">Dissoconium aciculare CBS 342.82</name>
    <dbReference type="NCBI Taxonomy" id="1314786"/>
    <lineage>
        <taxon>Eukaryota</taxon>
        <taxon>Fungi</taxon>
        <taxon>Dikarya</taxon>
        <taxon>Ascomycota</taxon>
        <taxon>Pezizomycotina</taxon>
        <taxon>Dothideomycetes</taxon>
        <taxon>Dothideomycetidae</taxon>
        <taxon>Mycosphaerellales</taxon>
        <taxon>Dissoconiaceae</taxon>
        <taxon>Dissoconium</taxon>
    </lineage>
</organism>
<dbReference type="PANTHER" id="PTHR45671">
    <property type="entry name" value="SOLUTE CARRIER FAMILY 25 (MITOCHONDRIAL CARRIER PHOSPHATE CARRIER), MEMBER 3, LIKE-RELATED-RELATED"/>
    <property type="match status" value="1"/>
</dbReference>
<keyword evidence="3 11" id="KW-0813">Transport</keyword>
<dbReference type="InterPro" id="IPR018108">
    <property type="entry name" value="MCP_transmembrane"/>
</dbReference>
<keyword evidence="6" id="KW-0999">Mitochondrion inner membrane</keyword>
<keyword evidence="8" id="KW-0496">Mitochondrion</keyword>
<keyword evidence="4 10" id="KW-0812">Transmembrane</keyword>
<dbReference type="GeneID" id="54364791"/>
<dbReference type="Pfam" id="PF00153">
    <property type="entry name" value="Mito_carr"/>
    <property type="match status" value="3"/>
</dbReference>
<dbReference type="PROSITE" id="PS50920">
    <property type="entry name" value="SOLCAR"/>
    <property type="match status" value="3"/>
</dbReference>
<dbReference type="InterPro" id="IPR044677">
    <property type="entry name" value="SLC25A3/Pic2/Mir1-like"/>
</dbReference>
<evidence type="ECO:0000256" key="1">
    <source>
        <dbReference type="ARBA" id="ARBA00004448"/>
    </source>
</evidence>
<keyword evidence="9 10" id="KW-0472">Membrane</keyword>
<evidence type="ECO:0000256" key="11">
    <source>
        <dbReference type="RuleBase" id="RU000488"/>
    </source>
</evidence>
<keyword evidence="7" id="KW-1133">Transmembrane helix</keyword>
<proteinExistence type="inferred from homology"/>
<reference evidence="13" key="2">
    <citation type="submission" date="2020-04" db="EMBL/GenBank/DDBJ databases">
        <authorList>
            <consortium name="NCBI Genome Project"/>
        </authorList>
    </citation>
    <scope>NUCLEOTIDE SEQUENCE</scope>
    <source>
        <strain evidence="13">CBS 342.82</strain>
    </source>
</reference>
<name>A0A6J3MCS6_9PEZI</name>
<dbReference type="OrthoDB" id="427452at2759"/>
<dbReference type="InterPro" id="IPR023395">
    <property type="entry name" value="MCP_dom_sf"/>
</dbReference>
<evidence type="ECO:0000256" key="3">
    <source>
        <dbReference type="ARBA" id="ARBA00022448"/>
    </source>
</evidence>
<keyword evidence="12" id="KW-1185">Reference proteome</keyword>
<evidence type="ECO:0000256" key="9">
    <source>
        <dbReference type="ARBA" id="ARBA00023136"/>
    </source>
</evidence>
<dbReference type="GO" id="GO:1990547">
    <property type="term" value="P:mitochondrial phosphate ion transmembrane transport"/>
    <property type="evidence" value="ECO:0007669"/>
    <property type="project" value="InterPro"/>
</dbReference>
<evidence type="ECO:0000313" key="12">
    <source>
        <dbReference type="Proteomes" id="UP000504637"/>
    </source>
</evidence>
<dbReference type="RefSeq" id="XP_033461673.1">
    <property type="nucleotide sequence ID" value="XM_033606991.1"/>
</dbReference>
<gene>
    <name evidence="13" type="ORF">K489DRAFT_400473</name>
</gene>
<feature type="repeat" description="Solcar" evidence="10">
    <location>
        <begin position="166"/>
        <end position="251"/>
    </location>
</feature>
<protein>
    <submittedName>
        <fullName evidence="13">Mitochondrial carrier</fullName>
    </submittedName>
</protein>
<evidence type="ECO:0000256" key="4">
    <source>
        <dbReference type="ARBA" id="ARBA00022692"/>
    </source>
</evidence>
<evidence type="ECO:0000256" key="6">
    <source>
        <dbReference type="ARBA" id="ARBA00022792"/>
    </source>
</evidence>
<dbReference type="AlphaFoldDB" id="A0A6J3MCS6"/>
<comment type="similarity">
    <text evidence="2 11">Belongs to the mitochondrial carrier (TC 2.A.29) family.</text>
</comment>
<dbReference type="SUPFAM" id="SSF103506">
    <property type="entry name" value="Mitochondrial carrier"/>
    <property type="match status" value="1"/>
</dbReference>
<evidence type="ECO:0000256" key="7">
    <source>
        <dbReference type="ARBA" id="ARBA00022989"/>
    </source>
</evidence>
<sequence>MSTRPWKCKKVHFGSSTNIQISRERNLPSMLPLFPSSTTLKATFGHNRVVLNDDKPTSTPLRTPRQARTDRFSAWSIADDAQGKATDAAQANAGKIELYSPKYYATSGNFDGWRKIISAEGAAGIFTGGGPTAVGYSIQGALKYGGYEYFKKFYADLAGEANAEKYKTWIYLAGSASAEVIADVGLCPFEAVKIRMQTTMPPFAKGTMDGIRKITATEGIGGLYKGLYPLWGRQIPYTMMKFASFETVVEMIYHRLPGSKADYSKAAQTGVAFTGGYIAGILCAFISHPADVMVSKLNASRAPGEAFGAAVGRIYKDIGFGGLWNGLPVRIVMVGTLTGLQWMIYDSFKIYMGFPSTGGSSKAQEAKV</sequence>
<dbReference type="GO" id="GO:0005743">
    <property type="term" value="C:mitochondrial inner membrane"/>
    <property type="evidence" value="ECO:0007669"/>
    <property type="project" value="UniProtKB-SubCell"/>
</dbReference>
<evidence type="ECO:0000256" key="10">
    <source>
        <dbReference type="PROSITE-ProRule" id="PRU00282"/>
    </source>
</evidence>
<dbReference type="PANTHER" id="PTHR45671:SF10">
    <property type="entry name" value="SOLUTE CARRIER FAMILY 25 MEMBER 3"/>
    <property type="match status" value="1"/>
</dbReference>
<dbReference type="GO" id="GO:0005315">
    <property type="term" value="F:phosphate transmembrane transporter activity"/>
    <property type="evidence" value="ECO:0007669"/>
    <property type="project" value="InterPro"/>
</dbReference>
<feature type="repeat" description="Solcar" evidence="10">
    <location>
        <begin position="267"/>
        <end position="351"/>
    </location>
</feature>
<feature type="repeat" description="Solcar" evidence="10">
    <location>
        <begin position="81"/>
        <end position="153"/>
    </location>
</feature>
<reference evidence="13" key="1">
    <citation type="submission" date="2020-01" db="EMBL/GenBank/DDBJ databases">
        <authorList>
            <consortium name="DOE Joint Genome Institute"/>
            <person name="Haridas S."/>
            <person name="Albert R."/>
            <person name="Binder M."/>
            <person name="Bloem J."/>
            <person name="Labutti K."/>
            <person name="Salamov A."/>
            <person name="Andreopoulos B."/>
            <person name="Baker S.E."/>
            <person name="Barry K."/>
            <person name="Bills G."/>
            <person name="Bluhm B.H."/>
            <person name="Cannon C."/>
            <person name="Castanera R."/>
            <person name="Culley D.E."/>
            <person name="Daum C."/>
            <person name="Ezra D."/>
            <person name="Gonzalez J.B."/>
            <person name="Henrissat B."/>
            <person name="Kuo A."/>
            <person name="Liang C."/>
            <person name="Lipzen A."/>
            <person name="Lutzoni F."/>
            <person name="Magnuson J."/>
            <person name="Mondo S."/>
            <person name="Nolan M."/>
            <person name="Ohm R."/>
            <person name="Pangilinan J."/>
            <person name="Park H.-J."/>
            <person name="Ramirez L."/>
            <person name="Alfaro M."/>
            <person name="Sun H."/>
            <person name="Tritt A."/>
            <person name="Yoshinaga Y."/>
            <person name="Zwiers L.-H."/>
            <person name="Turgeon B.G."/>
            <person name="Goodwin S.B."/>
            <person name="Spatafora J.W."/>
            <person name="Crous P.W."/>
            <person name="Grigoriev I.V."/>
        </authorList>
    </citation>
    <scope>NUCLEOTIDE SEQUENCE</scope>
    <source>
        <strain evidence="13">CBS 342.82</strain>
    </source>
</reference>
<keyword evidence="5" id="KW-0677">Repeat</keyword>
<comment type="subcellular location">
    <subcellularLocation>
        <location evidence="1">Mitochondrion inner membrane</location>
        <topology evidence="1">Multi-pass membrane protein</topology>
    </subcellularLocation>
</comment>
<evidence type="ECO:0000256" key="5">
    <source>
        <dbReference type="ARBA" id="ARBA00022737"/>
    </source>
</evidence>
<dbReference type="Gene3D" id="1.50.40.10">
    <property type="entry name" value="Mitochondrial carrier domain"/>
    <property type="match status" value="1"/>
</dbReference>